<evidence type="ECO:0000313" key="7">
    <source>
        <dbReference type="RefSeq" id="XP_007445209.2"/>
    </source>
</evidence>
<feature type="disulfide bond" evidence="4">
    <location>
        <begin position="127"/>
        <end position="170"/>
    </location>
</feature>
<dbReference type="InterPro" id="IPR035976">
    <property type="entry name" value="Sushi/SCR/CCP_sf"/>
</dbReference>
<dbReference type="GO" id="GO:0006956">
    <property type="term" value="P:complement activation"/>
    <property type="evidence" value="ECO:0007669"/>
    <property type="project" value="TreeGrafter"/>
</dbReference>
<dbReference type="FunFam" id="2.10.70.10:FF:000026">
    <property type="entry name" value="Complement inhibitory factor H"/>
    <property type="match status" value="1"/>
</dbReference>
<dbReference type="GO" id="GO:0001851">
    <property type="term" value="F:complement component C3b binding"/>
    <property type="evidence" value="ECO:0007669"/>
    <property type="project" value="TreeGrafter"/>
</dbReference>
<dbReference type="OrthoDB" id="10051774at2759"/>
<feature type="domain" description="Sushi" evidence="5">
    <location>
        <begin position="7"/>
        <end position="65"/>
    </location>
</feature>
<dbReference type="KEGG" id="pbi:103068221"/>
<dbReference type="GO" id="GO:0005615">
    <property type="term" value="C:extracellular space"/>
    <property type="evidence" value="ECO:0007669"/>
    <property type="project" value="TreeGrafter"/>
</dbReference>
<dbReference type="RefSeq" id="XP_007445209.2">
    <property type="nucleotide sequence ID" value="XM_007445147.2"/>
</dbReference>
<accession>A0A9F2REF0</accession>
<gene>
    <name evidence="7" type="primary">LOC103068221</name>
</gene>
<evidence type="ECO:0000259" key="5">
    <source>
        <dbReference type="PROSITE" id="PS50923"/>
    </source>
</evidence>
<dbReference type="GeneID" id="103068221"/>
<feature type="disulfide bond" evidence="4">
    <location>
        <begin position="188"/>
        <end position="231"/>
    </location>
</feature>
<keyword evidence="1 4" id="KW-0768">Sushi</keyword>
<comment type="caution">
    <text evidence="4">Lacks conserved residue(s) required for the propagation of feature annotation.</text>
</comment>
<dbReference type="InterPro" id="IPR000436">
    <property type="entry name" value="Sushi_SCR_CCP_dom"/>
</dbReference>
<dbReference type="CDD" id="cd00033">
    <property type="entry name" value="CCP"/>
    <property type="match status" value="3"/>
</dbReference>
<dbReference type="SUPFAM" id="SSF57535">
    <property type="entry name" value="Complement control module/SCR domain"/>
    <property type="match status" value="5"/>
</dbReference>
<keyword evidence="2" id="KW-0732">Signal</keyword>
<dbReference type="FunFam" id="2.10.70.10:FF:000060">
    <property type="entry name" value="Complement inhibitory factor H"/>
    <property type="match status" value="1"/>
</dbReference>
<dbReference type="PANTHER" id="PTHR45785">
    <property type="entry name" value="COMPLEMENT FACTOR H-RELATED"/>
    <property type="match status" value="1"/>
</dbReference>
<organism evidence="6 7">
    <name type="scientific">Python bivittatus</name>
    <name type="common">Burmese python</name>
    <name type="synonym">Python molurus bivittatus</name>
    <dbReference type="NCBI Taxonomy" id="176946"/>
    <lineage>
        <taxon>Eukaryota</taxon>
        <taxon>Metazoa</taxon>
        <taxon>Chordata</taxon>
        <taxon>Craniata</taxon>
        <taxon>Vertebrata</taxon>
        <taxon>Euteleostomi</taxon>
        <taxon>Lepidosauria</taxon>
        <taxon>Squamata</taxon>
        <taxon>Bifurcata</taxon>
        <taxon>Unidentata</taxon>
        <taxon>Episquamata</taxon>
        <taxon>Toxicofera</taxon>
        <taxon>Serpentes</taxon>
        <taxon>Henophidia</taxon>
        <taxon>Pythonidae</taxon>
        <taxon>Python</taxon>
    </lineage>
</organism>
<dbReference type="Gene3D" id="2.10.70.10">
    <property type="entry name" value="Complement Module, domain 1"/>
    <property type="match status" value="5"/>
</dbReference>
<dbReference type="SMART" id="SM00032">
    <property type="entry name" value="CCP"/>
    <property type="match status" value="5"/>
</dbReference>
<evidence type="ECO:0000256" key="3">
    <source>
        <dbReference type="ARBA" id="ARBA00023157"/>
    </source>
</evidence>
<protein>
    <submittedName>
        <fullName evidence="7">Complement factor H-like</fullName>
    </submittedName>
</protein>
<dbReference type="PROSITE" id="PS50923">
    <property type="entry name" value="SUSHI"/>
    <property type="match status" value="4"/>
</dbReference>
<dbReference type="Pfam" id="PF00084">
    <property type="entry name" value="Sushi"/>
    <property type="match status" value="4"/>
</dbReference>
<evidence type="ECO:0000313" key="6">
    <source>
        <dbReference type="Proteomes" id="UP000695026"/>
    </source>
</evidence>
<sequence>MFFFSEKSCGVPPAIPNASLEQDVKIQYDAGKTINYTCNIGFAAKEPTSKICKKGNWVGSFTCEDTTCPEPPTVENAIIMEDRREKYLPGQKINYQCNDGFELSGSATVTCTEKKWLHLPRCEDVSCISPPQIENGRINGLIKERYLPLEKVSYRCHSGYSLIGRSYVTCVKKLWTEKPHCADMKGKCGRPPLVDDADVLQTLKSTYSSYEFVTYQCQNRYTMEGSPRVTCQNGHWSQAPTCRVPCTASEEDMRKNNIILKWKDSDKIYSEAGNTVEFQCKRGYHPHPNSRPFRVRCVDGKFQYPHCIDVSFDTRDCQNDCSR</sequence>
<dbReference type="OMA" id="KFYAMEG"/>
<evidence type="ECO:0000256" key="2">
    <source>
        <dbReference type="ARBA" id="ARBA00022729"/>
    </source>
</evidence>
<dbReference type="PANTHER" id="PTHR45785:SF7">
    <property type="entry name" value="COMPLEMENT FACTOR H"/>
    <property type="match status" value="1"/>
</dbReference>
<name>A0A9F2REF0_PYTBI</name>
<feature type="disulfide bond" evidence="4">
    <location>
        <begin position="9"/>
        <end position="52"/>
    </location>
</feature>
<dbReference type="InterPro" id="IPR051503">
    <property type="entry name" value="ComplSys_Reg/VirEntry_Med"/>
</dbReference>
<evidence type="ECO:0000256" key="4">
    <source>
        <dbReference type="PROSITE-ProRule" id="PRU00302"/>
    </source>
</evidence>
<keyword evidence="3 4" id="KW-1015">Disulfide bond</keyword>
<feature type="disulfide bond" evidence="4">
    <location>
        <begin position="68"/>
        <end position="111"/>
    </location>
</feature>
<feature type="domain" description="Sushi" evidence="5">
    <location>
        <begin position="66"/>
        <end position="124"/>
    </location>
</feature>
<dbReference type="Proteomes" id="UP000695026">
    <property type="component" value="Unplaced"/>
</dbReference>
<evidence type="ECO:0000256" key="1">
    <source>
        <dbReference type="ARBA" id="ARBA00022659"/>
    </source>
</evidence>
<keyword evidence="6" id="KW-1185">Reference proteome</keyword>
<reference evidence="7" key="1">
    <citation type="submission" date="2025-08" db="UniProtKB">
        <authorList>
            <consortium name="RefSeq"/>
        </authorList>
    </citation>
    <scope>IDENTIFICATION</scope>
    <source>
        <tissue evidence="7">Liver</tissue>
    </source>
</reference>
<feature type="domain" description="Sushi" evidence="5">
    <location>
        <begin position="186"/>
        <end position="244"/>
    </location>
</feature>
<feature type="domain" description="Sushi" evidence="5">
    <location>
        <begin position="125"/>
        <end position="183"/>
    </location>
</feature>
<proteinExistence type="predicted"/>
<dbReference type="AlphaFoldDB" id="A0A9F2REF0"/>